<gene>
    <name evidence="1" type="ORF">LCGC14_0042770</name>
</gene>
<reference evidence="1" key="1">
    <citation type="journal article" date="2015" name="Nature">
        <title>Complex archaea that bridge the gap between prokaryotes and eukaryotes.</title>
        <authorList>
            <person name="Spang A."/>
            <person name="Saw J.H."/>
            <person name="Jorgensen S.L."/>
            <person name="Zaremba-Niedzwiedzka K."/>
            <person name="Martijn J."/>
            <person name="Lind A.E."/>
            <person name="van Eijk R."/>
            <person name="Schleper C."/>
            <person name="Guy L."/>
            <person name="Ettema T.J."/>
        </authorList>
    </citation>
    <scope>NUCLEOTIDE SEQUENCE</scope>
</reference>
<comment type="caution">
    <text evidence="1">The sequence shown here is derived from an EMBL/GenBank/DDBJ whole genome shotgun (WGS) entry which is preliminary data.</text>
</comment>
<evidence type="ECO:0000313" key="1">
    <source>
        <dbReference type="EMBL" id="KKO08339.1"/>
    </source>
</evidence>
<dbReference type="EMBL" id="LAZR01000009">
    <property type="protein sequence ID" value="KKO08339.1"/>
    <property type="molecule type" value="Genomic_DNA"/>
</dbReference>
<organism evidence="1">
    <name type="scientific">marine sediment metagenome</name>
    <dbReference type="NCBI Taxonomy" id="412755"/>
    <lineage>
        <taxon>unclassified sequences</taxon>
        <taxon>metagenomes</taxon>
        <taxon>ecological metagenomes</taxon>
    </lineage>
</organism>
<protein>
    <submittedName>
        <fullName evidence="1">Uncharacterized protein</fullName>
    </submittedName>
</protein>
<name>A0A0F9YU75_9ZZZZ</name>
<sequence length="149" mass="17154">MTDNVLTFDKLADQMRPYFEQVVLVYGSDLVILHGVGWTEWDFYYICRPRGYQAEPVWYSAVGYCEGLKDHLPVDMYERIENQFKLNGKIPECFEMKVQIVGSDPEDYDPARHPAAMEIARQRAHEEAVARSAELGDVLDIMLKDESAS</sequence>
<proteinExistence type="predicted"/>
<dbReference type="AlphaFoldDB" id="A0A0F9YU75"/>
<accession>A0A0F9YU75</accession>